<dbReference type="GO" id="GO:0051606">
    <property type="term" value="P:detection of stimulus"/>
    <property type="evidence" value="ECO:0007669"/>
    <property type="project" value="UniProtKB-ARBA"/>
</dbReference>
<feature type="transmembrane region" description="Helical" evidence="7">
    <location>
        <begin position="64"/>
        <end position="87"/>
    </location>
</feature>
<evidence type="ECO:0000256" key="5">
    <source>
        <dbReference type="ARBA" id="ARBA00023136"/>
    </source>
</evidence>
<proteinExistence type="predicted"/>
<dbReference type="InterPro" id="IPR013604">
    <property type="entry name" value="7TM_chemorcpt"/>
</dbReference>
<dbReference type="GO" id="GO:0005886">
    <property type="term" value="C:plasma membrane"/>
    <property type="evidence" value="ECO:0007669"/>
    <property type="project" value="UniProtKB-SubCell"/>
</dbReference>
<evidence type="ECO:0008006" key="10">
    <source>
        <dbReference type="Google" id="ProtNLM"/>
    </source>
</evidence>
<reference evidence="8" key="1">
    <citation type="submission" date="2020-11" db="EMBL/GenBank/DDBJ databases">
        <authorList>
            <person name="Tran Van P."/>
        </authorList>
    </citation>
    <scope>NUCLEOTIDE SEQUENCE</scope>
</reference>
<organism evidence="8">
    <name type="scientific">Medioppia subpectinata</name>
    <dbReference type="NCBI Taxonomy" id="1979941"/>
    <lineage>
        <taxon>Eukaryota</taxon>
        <taxon>Metazoa</taxon>
        <taxon>Ecdysozoa</taxon>
        <taxon>Arthropoda</taxon>
        <taxon>Chelicerata</taxon>
        <taxon>Arachnida</taxon>
        <taxon>Acari</taxon>
        <taxon>Acariformes</taxon>
        <taxon>Sarcoptiformes</taxon>
        <taxon>Oribatida</taxon>
        <taxon>Brachypylina</taxon>
        <taxon>Oppioidea</taxon>
        <taxon>Oppiidae</taxon>
        <taxon>Medioppia</taxon>
    </lineage>
</organism>
<dbReference type="PANTHER" id="PTHR21421:SF29">
    <property type="entry name" value="GUSTATORY RECEPTOR 5A FOR TREHALOSE-RELATED"/>
    <property type="match status" value="1"/>
</dbReference>
<keyword evidence="3 7" id="KW-0812">Transmembrane</keyword>
<evidence type="ECO:0000313" key="9">
    <source>
        <dbReference type="Proteomes" id="UP000759131"/>
    </source>
</evidence>
<keyword evidence="4 7" id="KW-1133">Transmembrane helix</keyword>
<comment type="subcellular location">
    <subcellularLocation>
        <location evidence="1">Cell membrane</location>
        <topology evidence="1">Multi-pass membrane protein</topology>
    </subcellularLocation>
</comment>
<evidence type="ECO:0000256" key="4">
    <source>
        <dbReference type="ARBA" id="ARBA00022989"/>
    </source>
</evidence>
<feature type="transmembrane region" description="Helical" evidence="7">
    <location>
        <begin position="212"/>
        <end position="235"/>
    </location>
</feature>
<evidence type="ECO:0000256" key="6">
    <source>
        <dbReference type="ARBA" id="ARBA00023170"/>
    </source>
</evidence>
<feature type="transmembrane region" description="Helical" evidence="7">
    <location>
        <begin position="315"/>
        <end position="336"/>
    </location>
</feature>
<feature type="transmembrane region" description="Helical" evidence="7">
    <location>
        <begin position="107"/>
        <end position="128"/>
    </location>
</feature>
<keyword evidence="6" id="KW-0675">Receptor</keyword>
<gene>
    <name evidence="8" type="ORF">OSB1V03_LOCUS6487</name>
</gene>
<sequence length="444" mass="50403">MQHQMENRKNFNPPAANTVSYENGPKVSYDFYFKIFGLISTGLDFGQRYGPIKQDRTSANLKRLYCQLICAILWFFAIRSFVLMFIGDREIQLMLGDISGFWNDYRMYYLMPTFYYALQSAITATIFVRNEQELAWLVPFVSVKQLQSNSARTAKYDTNSHEKRTRITIVINNLIVIASTGLVGALYVMTAWENMEMSSFRLFIPWIGIQTLWVFYMSGINMFTMTYFNLICLILSNRFKQVCKDIEALAESDPGPLGSKNNALSTLYYEHNEICELVDESNNFWQSFIFFNYMCHIPCNCYALYNLFFAEFDDLLAIVTWTVFLHTLLFLGFISLSAADVSAEAHSPYTALHTLSLLQLPIDLEVNMSTFLHRVRGPTIGYSCLDLFVITNASISNTIAAVASYFLIVADFSRSTAAANAAEKKIEAAKAALNATLANTGTAQ</sequence>
<evidence type="ECO:0000256" key="7">
    <source>
        <dbReference type="SAM" id="Phobius"/>
    </source>
</evidence>
<dbReference type="GO" id="GO:0038023">
    <property type="term" value="F:signaling receptor activity"/>
    <property type="evidence" value="ECO:0007669"/>
    <property type="project" value="UniProtKB-ARBA"/>
</dbReference>
<dbReference type="OrthoDB" id="6478931at2759"/>
<evidence type="ECO:0000256" key="2">
    <source>
        <dbReference type="ARBA" id="ARBA00022475"/>
    </source>
</evidence>
<evidence type="ECO:0000313" key="8">
    <source>
        <dbReference type="EMBL" id="CAD7626054.1"/>
    </source>
</evidence>
<dbReference type="Proteomes" id="UP000759131">
    <property type="component" value="Unassembled WGS sequence"/>
</dbReference>
<dbReference type="AlphaFoldDB" id="A0A7R9KQ42"/>
<keyword evidence="9" id="KW-1185">Reference proteome</keyword>
<evidence type="ECO:0000256" key="1">
    <source>
        <dbReference type="ARBA" id="ARBA00004651"/>
    </source>
</evidence>
<dbReference type="EMBL" id="OC858111">
    <property type="protein sequence ID" value="CAD7626054.1"/>
    <property type="molecule type" value="Genomic_DNA"/>
</dbReference>
<protein>
    <recommendedName>
        <fullName evidence="10">Gustatory receptor</fullName>
    </recommendedName>
</protein>
<dbReference type="PANTHER" id="PTHR21421">
    <property type="entry name" value="GUSTATORY RECEPTOR"/>
    <property type="match status" value="1"/>
</dbReference>
<keyword evidence="5 7" id="KW-0472">Membrane</keyword>
<keyword evidence="2" id="KW-1003">Cell membrane</keyword>
<dbReference type="GO" id="GO:0050909">
    <property type="term" value="P:sensory perception of taste"/>
    <property type="evidence" value="ECO:0007669"/>
    <property type="project" value="InterPro"/>
</dbReference>
<evidence type="ECO:0000256" key="3">
    <source>
        <dbReference type="ARBA" id="ARBA00022692"/>
    </source>
</evidence>
<name>A0A7R9KQ42_9ACAR</name>
<accession>A0A7R9KQ42</accession>
<dbReference type="EMBL" id="CAJPIZ010003536">
    <property type="protein sequence ID" value="CAG2106484.1"/>
    <property type="molecule type" value="Genomic_DNA"/>
</dbReference>
<feature type="transmembrane region" description="Helical" evidence="7">
    <location>
        <begin position="170"/>
        <end position="192"/>
    </location>
</feature>
<dbReference type="Pfam" id="PF08395">
    <property type="entry name" value="7tm_7"/>
    <property type="match status" value="1"/>
</dbReference>